<dbReference type="PANTHER" id="PTHR11002">
    <property type="entry name" value="CARBONIC ANHYDRASE"/>
    <property type="match status" value="1"/>
</dbReference>
<comment type="catalytic activity">
    <reaction evidence="6 8">
        <text>hydrogencarbonate + H(+) = CO2 + H2O</text>
        <dbReference type="Rhea" id="RHEA:10748"/>
        <dbReference type="ChEBI" id="CHEBI:15377"/>
        <dbReference type="ChEBI" id="CHEBI:15378"/>
        <dbReference type="ChEBI" id="CHEBI:16526"/>
        <dbReference type="ChEBI" id="CHEBI:17544"/>
        <dbReference type="EC" id="4.2.1.1"/>
    </reaction>
</comment>
<dbReference type="STRING" id="945553.A0A0D2KRL6"/>
<dbReference type="PROSITE" id="PS00705">
    <property type="entry name" value="PROK_CO2_ANHYDRASE_2"/>
    <property type="match status" value="1"/>
</dbReference>
<comment type="similarity">
    <text evidence="1 8">Belongs to the beta-class carbonic anhydrase family.</text>
</comment>
<organism evidence="9 10">
    <name type="scientific">Hypholoma sublateritium (strain FD-334 SS-4)</name>
    <dbReference type="NCBI Taxonomy" id="945553"/>
    <lineage>
        <taxon>Eukaryota</taxon>
        <taxon>Fungi</taxon>
        <taxon>Dikarya</taxon>
        <taxon>Basidiomycota</taxon>
        <taxon>Agaricomycotina</taxon>
        <taxon>Agaricomycetes</taxon>
        <taxon>Agaricomycetidae</taxon>
        <taxon>Agaricales</taxon>
        <taxon>Agaricineae</taxon>
        <taxon>Strophariaceae</taxon>
        <taxon>Hypholoma</taxon>
    </lineage>
</organism>
<dbReference type="GO" id="GO:0004089">
    <property type="term" value="F:carbonate dehydratase activity"/>
    <property type="evidence" value="ECO:0007669"/>
    <property type="project" value="UniProtKB-UniRule"/>
</dbReference>
<dbReference type="GO" id="GO:0034599">
    <property type="term" value="P:cellular response to oxidative stress"/>
    <property type="evidence" value="ECO:0007669"/>
    <property type="project" value="TreeGrafter"/>
</dbReference>
<accession>A0A0D2KRL6</accession>
<sequence>MAHQFYPLRALLISNSKWVEGVLRFQPNFFKNSAYMRQTPRILWLGCADSRVPESVITLARPGDIFVHRNVANQLLADDTNFLSVLEYAVDELKVDHVIVVGHSRCGGAYASLQAVGRNEHLKRPIQTVTSHPVEAPINRWLAPLTELTATIDLPSEPSKALEILIDENVKTQVNNLSKTKTIQDAWSRARAPPQDQLPEHPLGSGRVWIHGLVYELESGYLRDLDVSQNWEL</sequence>
<dbReference type="OMA" id="AQDPNYF"/>
<dbReference type="InterPro" id="IPR001765">
    <property type="entry name" value="Carbonic_anhydrase"/>
</dbReference>
<dbReference type="SMART" id="SM00947">
    <property type="entry name" value="Pro_CA"/>
    <property type="match status" value="1"/>
</dbReference>
<evidence type="ECO:0000256" key="8">
    <source>
        <dbReference type="RuleBase" id="RU003956"/>
    </source>
</evidence>
<keyword evidence="3 7" id="KW-0479">Metal-binding</keyword>
<dbReference type="PANTHER" id="PTHR11002:SF76">
    <property type="entry name" value="CARBONIC ANHYDRASE"/>
    <property type="match status" value="1"/>
</dbReference>
<dbReference type="Gene3D" id="3.40.1050.10">
    <property type="entry name" value="Carbonic anhydrase"/>
    <property type="match status" value="1"/>
</dbReference>
<dbReference type="InterPro" id="IPR036874">
    <property type="entry name" value="Carbonic_anhydrase_sf"/>
</dbReference>
<dbReference type="OrthoDB" id="10248475at2759"/>
<keyword evidence="5 8" id="KW-0456">Lyase</keyword>
<gene>
    <name evidence="9" type="ORF">HYPSUDRAFT_90833</name>
</gene>
<feature type="binding site" evidence="7">
    <location>
        <position position="106"/>
    </location>
    <ligand>
        <name>Zn(2+)</name>
        <dbReference type="ChEBI" id="CHEBI:29105"/>
    </ligand>
</feature>
<dbReference type="AlphaFoldDB" id="A0A0D2KRL6"/>
<evidence type="ECO:0000313" key="10">
    <source>
        <dbReference type="Proteomes" id="UP000054270"/>
    </source>
</evidence>
<dbReference type="InterPro" id="IPR015892">
    <property type="entry name" value="Carbonic_anhydrase_CS"/>
</dbReference>
<keyword evidence="10" id="KW-1185">Reference proteome</keyword>
<comment type="cofactor">
    <cofactor evidence="7">
        <name>Zn(2+)</name>
        <dbReference type="ChEBI" id="CHEBI:29105"/>
    </cofactor>
    <text evidence="7">Binds 1 zinc ion per subunit.</text>
</comment>
<evidence type="ECO:0000256" key="2">
    <source>
        <dbReference type="ARBA" id="ARBA00012925"/>
    </source>
</evidence>
<protein>
    <recommendedName>
        <fullName evidence="2 8">Carbonic anhydrase</fullName>
        <ecNumber evidence="2 8">4.2.1.1</ecNumber>
    </recommendedName>
    <alternativeName>
        <fullName evidence="8">Carbonate dehydratase</fullName>
    </alternativeName>
</protein>
<dbReference type="EC" id="4.2.1.1" evidence="2 8"/>
<dbReference type="GO" id="GO:0008270">
    <property type="term" value="F:zinc ion binding"/>
    <property type="evidence" value="ECO:0007669"/>
    <property type="project" value="UniProtKB-UniRule"/>
</dbReference>
<evidence type="ECO:0000256" key="3">
    <source>
        <dbReference type="ARBA" id="ARBA00022723"/>
    </source>
</evidence>
<dbReference type="GO" id="GO:0071244">
    <property type="term" value="P:cellular response to carbon dioxide"/>
    <property type="evidence" value="ECO:0007669"/>
    <property type="project" value="TreeGrafter"/>
</dbReference>
<feature type="binding site" evidence="7">
    <location>
        <position position="103"/>
    </location>
    <ligand>
        <name>Zn(2+)</name>
        <dbReference type="ChEBI" id="CHEBI:29105"/>
    </ligand>
</feature>
<evidence type="ECO:0000256" key="5">
    <source>
        <dbReference type="ARBA" id="ARBA00023239"/>
    </source>
</evidence>
<evidence type="ECO:0000256" key="7">
    <source>
        <dbReference type="PIRSR" id="PIRSR601765-1"/>
    </source>
</evidence>
<dbReference type="SUPFAM" id="SSF53056">
    <property type="entry name" value="beta-carbonic anhydrase, cab"/>
    <property type="match status" value="1"/>
</dbReference>
<comment type="function">
    <text evidence="8">Reversible hydration of carbon dioxide.</text>
</comment>
<dbReference type="GO" id="GO:0015976">
    <property type="term" value="P:carbon utilization"/>
    <property type="evidence" value="ECO:0007669"/>
    <property type="project" value="InterPro"/>
</dbReference>
<evidence type="ECO:0000313" key="9">
    <source>
        <dbReference type="EMBL" id="KJA17272.1"/>
    </source>
</evidence>
<feature type="binding site" evidence="7">
    <location>
        <position position="49"/>
    </location>
    <ligand>
        <name>Zn(2+)</name>
        <dbReference type="ChEBI" id="CHEBI:29105"/>
    </ligand>
</feature>
<feature type="binding site" evidence="7">
    <location>
        <position position="47"/>
    </location>
    <ligand>
        <name>Zn(2+)</name>
        <dbReference type="ChEBI" id="CHEBI:29105"/>
    </ligand>
</feature>
<reference evidence="10" key="1">
    <citation type="submission" date="2014-04" db="EMBL/GenBank/DDBJ databases">
        <title>Evolutionary Origins and Diversification of the Mycorrhizal Mutualists.</title>
        <authorList>
            <consortium name="DOE Joint Genome Institute"/>
            <consortium name="Mycorrhizal Genomics Consortium"/>
            <person name="Kohler A."/>
            <person name="Kuo A."/>
            <person name="Nagy L.G."/>
            <person name="Floudas D."/>
            <person name="Copeland A."/>
            <person name="Barry K.W."/>
            <person name="Cichocki N."/>
            <person name="Veneault-Fourrey C."/>
            <person name="LaButti K."/>
            <person name="Lindquist E.A."/>
            <person name="Lipzen A."/>
            <person name="Lundell T."/>
            <person name="Morin E."/>
            <person name="Murat C."/>
            <person name="Riley R."/>
            <person name="Ohm R."/>
            <person name="Sun H."/>
            <person name="Tunlid A."/>
            <person name="Henrissat B."/>
            <person name="Grigoriev I.V."/>
            <person name="Hibbett D.S."/>
            <person name="Martin F."/>
        </authorList>
    </citation>
    <scope>NUCLEOTIDE SEQUENCE [LARGE SCALE GENOMIC DNA]</scope>
    <source>
        <strain evidence="10">FD-334 SS-4</strain>
    </source>
</reference>
<dbReference type="Pfam" id="PF00484">
    <property type="entry name" value="Pro_CA"/>
    <property type="match status" value="1"/>
</dbReference>
<evidence type="ECO:0000256" key="6">
    <source>
        <dbReference type="ARBA" id="ARBA00048348"/>
    </source>
</evidence>
<dbReference type="EMBL" id="KN817606">
    <property type="protein sequence ID" value="KJA17272.1"/>
    <property type="molecule type" value="Genomic_DNA"/>
</dbReference>
<keyword evidence="4 7" id="KW-0862">Zinc</keyword>
<evidence type="ECO:0000256" key="1">
    <source>
        <dbReference type="ARBA" id="ARBA00006217"/>
    </source>
</evidence>
<proteinExistence type="inferred from homology"/>
<name>A0A0D2KRL6_HYPSF</name>
<dbReference type="Proteomes" id="UP000054270">
    <property type="component" value="Unassembled WGS sequence"/>
</dbReference>
<evidence type="ECO:0000256" key="4">
    <source>
        <dbReference type="ARBA" id="ARBA00022833"/>
    </source>
</evidence>